<dbReference type="EMBL" id="JBFDAA010000017">
    <property type="protein sequence ID" value="KAL1116930.1"/>
    <property type="molecule type" value="Genomic_DNA"/>
</dbReference>
<gene>
    <name evidence="2" type="ORF">AAG570_005399</name>
</gene>
<evidence type="ECO:0000313" key="2">
    <source>
        <dbReference type="EMBL" id="KAL1116930.1"/>
    </source>
</evidence>
<name>A0ABD0YNX1_9HEMI</name>
<sequence length="231" mass="25202">MDRVQKLTQCVDFKNFFADDGDDGTSAGCHEMFGEMFSNFEKTWVACGPRLAVINNSDCSLRSAWTFGAGQNDLKPVIKCVVELCVSNCPSSLLLVGLEASLGYSLLCVYHPLSRRVIRTLKLDLNIRSMTIISDGDGLVNPLPDILDRLEGVLAIGSDNGLVVLVDLSRNFINGVLDGDFDSVVDESCPKKLCLIDCQTDSPATIHAKMEQCQNRGDSIAVPLNGQYTKF</sequence>
<protein>
    <recommendedName>
        <fullName evidence="1">ELYS beta-propeller domain-containing protein</fullName>
    </recommendedName>
</protein>
<reference evidence="2 3" key="1">
    <citation type="submission" date="2024-07" db="EMBL/GenBank/DDBJ databases">
        <title>Chromosome-level genome assembly of the water stick insect Ranatra chinensis (Heteroptera: Nepidae).</title>
        <authorList>
            <person name="Liu X."/>
        </authorList>
    </citation>
    <scope>NUCLEOTIDE SEQUENCE [LARGE SCALE GENOMIC DNA]</scope>
    <source>
        <strain evidence="2">Cailab_2021Rc</strain>
        <tissue evidence="2">Muscle</tissue>
    </source>
</reference>
<dbReference type="AlphaFoldDB" id="A0ABD0YNX1"/>
<organism evidence="2 3">
    <name type="scientific">Ranatra chinensis</name>
    <dbReference type="NCBI Taxonomy" id="642074"/>
    <lineage>
        <taxon>Eukaryota</taxon>
        <taxon>Metazoa</taxon>
        <taxon>Ecdysozoa</taxon>
        <taxon>Arthropoda</taxon>
        <taxon>Hexapoda</taxon>
        <taxon>Insecta</taxon>
        <taxon>Pterygota</taxon>
        <taxon>Neoptera</taxon>
        <taxon>Paraneoptera</taxon>
        <taxon>Hemiptera</taxon>
        <taxon>Heteroptera</taxon>
        <taxon>Panheteroptera</taxon>
        <taxon>Nepomorpha</taxon>
        <taxon>Nepidae</taxon>
        <taxon>Ranatrinae</taxon>
        <taxon>Ranatra</taxon>
    </lineage>
</organism>
<comment type="caution">
    <text evidence="2">The sequence shown here is derived from an EMBL/GenBank/DDBJ whole genome shotgun (WGS) entry which is preliminary data.</text>
</comment>
<accession>A0ABD0YNX1</accession>
<dbReference type="InterPro" id="IPR052620">
    <property type="entry name" value="ELYS/MEL-28_NucAsmblyFactor"/>
</dbReference>
<keyword evidence="3" id="KW-1185">Reference proteome</keyword>
<dbReference type="Proteomes" id="UP001558652">
    <property type="component" value="Unassembled WGS sequence"/>
</dbReference>
<feature type="domain" description="ELYS beta-propeller" evidence="1">
    <location>
        <begin position="43"/>
        <end position="170"/>
    </location>
</feature>
<evidence type="ECO:0000259" key="1">
    <source>
        <dbReference type="Pfam" id="PF16687"/>
    </source>
</evidence>
<dbReference type="PANTHER" id="PTHR21583:SF8">
    <property type="entry name" value="PROTEIN ELYS"/>
    <property type="match status" value="1"/>
</dbReference>
<dbReference type="InterPro" id="IPR032040">
    <property type="entry name" value="ELYS-bb"/>
</dbReference>
<dbReference type="PANTHER" id="PTHR21583">
    <property type="entry name" value="ELYS PROTEIN"/>
    <property type="match status" value="1"/>
</dbReference>
<dbReference type="Pfam" id="PF16687">
    <property type="entry name" value="ELYS-bb"/>
    <property type="match status" value="1"/>
</dbReference>
<proteinExistence type="predicted"/>
<evidence type="ECO:0000313" key="3">
    <source>
        <dbReference type="Proteomes" id="UP001558652"/>
    </source>
</evidence>